<dbReference type="PATRIC" id="fig|1123384.7.peg.109"/>
<evidence type="ECO:0000259" key="1">
    <source>
        <dbReference type="SMART" id="SM00471"/>
    </source>
</evidence>
<dbReference type="CDD" id="cd00077">
    <property type="entry name" value="HDc"/>
    <property type="match status" value="1"/>
</dbReference>
<dbReference type="OrthoDB" id="9801160at2"/>
<accession>A0A0X1KNV3</accession>
<organism evidence="2 3">
    <name type="scientific">Pseudothermotoga hypogea DSM 11164 = NBRC 106472</name>
    <dbReference type="NCBI Taxonomy" id="1123384"/>
    <lineage>
        <taxon>Bacteria</taxon>
        <taxon>Thermotogati</taxon>
        <taxon>Thermotogota</taxon>
        <taxon>Thermotogae</taxon>
        <taxon>Thermotogales</taxon>
        <taxon>Thermotogaceae</taxon>
        <taxon>Pseudothermotoga</taxon>
    </lineage>
</organism>
<dbReference type="Gene3D" id="1.10.3210.10">
    <property type="entry name" value="Hypothetical protein af1432"/>
    <property type="match status" value="2"/>
</dbReference>
<feature type="domain" description="HD/PDEase" evidence="1">
    <location>
        <begin position="16"/>
        <end position="122"/>
    </location>
</feature>
<protein>
    <submittedName>
        <fullName evidence="2">Phosphohydrolase</fullName>
    </submittedName>
</protein>
<dbReference type="InterPro" id="IPR006675">
    <property type="entry name" value="HDIG_dom"/>
</dbReference>
<dbReference type="PANTHER" id="PTHR38659">
    <property type="entry name" value="METAL-DEPENDENT PHOSPHOHYDROLASE"/>
    <property type="match status" value="1"/>
</dbReference>
<dbReference type="EMBL" id="CP007141">
    <property type="protein sequence ID" value="AJC72932.1"/>
    <property type="molecule type" value="Genomic_DNA"/>
</dbReference>
<dbReference type="AlphaFoldDB" id="A0A0X1KNV3"/>
<sequence length="182" mass="20582">MLDRNAALDLLNEHVKTKNLVKHCIAVEAIMKALATRFNQNAELWALAGLLHDLDYEYTKDKPDLHGLKTVEILESYDVPKEVLDAILAHCEKKERETLMEQAIYVADPTSGFIVAAALITPEKSLSVIDVDFLNRRFKEKLFAKGANRQQMMECEKMGLSLNEFFEISLEAMKAISKDLGL</sequence>
<evidence type="ECO:0000313" key="2">
    <source>
        <dbReference type="EMBL" id="AJC72932.1"/>
    </source>
</evidence>
<dbReference type="SMART" id="SM00471">
    <property type="entry name" value="HDc"/>
    <property type="match status" value="1"/>
</dbReference>
<dbReference type="GO" id="GO:0016787">
    <property type="term" value="F:hydrolase activity"/>
    <property type="evidence" value="ECO:0007669"/>
    <property type="project" value="UniProtKB-KW"/>
</dbReference>
<dbReference type="RefSeq" id="WP_031503091.1">
    <property type="nucleotide sequence ID" value="NC_022795.1"/>
</dbReference>
<dbReference type="SUPFAM" id="SSF109604">
    <property type="entry name" value="HD-domain/PDEase-like"/>
    <property type="match status" value="1"/>
</dbReference>
<reference evidence="2 3" key="1">
    <citation type="submission" date="2014-01" db="EMBL/GenBank/DDBJ databases">
        <title>Genome sequencing of Thermotog hypogea.</title>
        <authorList>
            <person name="Zhang X."/>
            <person name="Alvare G."/>
            <person name="Fristensky B."/>
            <person name="Chen L."/>
            <person name="Suen T."/>
            <person name="Chen Q."/>
            <person name="Ma K."/>
        </authorList>
    </citation>
    <scope>NUCLEOTIDE SEQUENCE [LARGE SCALE GENOMIC DNA]</scope>
    <source>
        <strain evidence="2 3">DSM 11164</strain>
    </source>
</reference>
<dbReference type="NCBIfam" id="TIGR00277">
    <property type="entry name" value="HDIG"/>
    <property type="match status" value="1"/>
</dbReference>
<dbReference type="Proteomes" id="UP000077469">
    <property type="component" value="Chromosome"/>
</dbReference>
<keyword evidence="2" id="KW-0378">Hydrolase</keyword>
<name>A0A0X1KNV3_9THEM</name>
<dbReference type="KEGG" id="phy:AJ81_00575"/>
<dbReference type="InterPro" id="IPR003607">
    <property type="entry name" value="HD/PDEase_dom"/>
</dbReference>
<evidence type="ECO:0000313" key="3">
    <source>
        <dbReference type="Proteomes" id="UP000077469"/>
    </source>
</evidence>
<proteinExistence type="predicted"/>
<dbReference type="PaxDb" id="1123384-AJ81_00575"/>
<dbReference type="Pfam" id="PF01966">
    <property type="entry name" value="HD"/>
    <property type="match status" value="1"/>
</dbReference>
<dbReference type="InterPro" id="IPR006674">
    <property type="entry name" value="HD_domain"/>
</dbReference>
<keyword evidence="3" id="KW-1185">Reference proteome</keyword>
<gene>
    <name evidence="2" type="ORF">AJ81_00575</name>
</gene>
<dbReference type="STRING" id="1123384.AJ81_00575"/>
<dbReference type="PANTHER" id="PTHR38659:SF1">
    <property type="entry name" value="METAL DEPENDENT PHOSPHOHYDROLASE"/>
    <property type="match status" value="1"/>
</dbReference>